<gene>
    <name evidence="1" type="ORF">CI088_17020</name>
</gene>
<sequence length="71" mass="8369">MDNETSEKSVNWEKHWFTEQEIMNAPVEEKIEKLMNLTSTEAVNAGFSRWLDEWLIDVLEENGVVVLEKEE</sequence>
<organism evidence="1 2">
    <name type="scientific">Enterococcus plantarum</name>
    <dbReference type="NCBI Taxonomy" id="1077675"/>
    <lineage>
        <taxon>Bacteria</taxon>
        <taxon>Bacillati</taxon>
        <taxon>Bacillota</taxon>
        <taxon>Bacilli</taxon>
        <taxon>Lactobacillales</taxon>
        <taxon>Enterococcaceae</taxon>
        <taxon>Enterococcus</taxon>
    </lineage>
</organism>
<dbReference type="RefSeq" id="WP_111249037.1">
    <property type="nucleotide sequence ID" value="NZ_PIEU01000130.1"/>
</dbReference>
<dbReference type="EMBL" id="PIEU01000130">
    <property type="protein sequence ID" value="PZL69765.1"/>
    <property type="molecule type" value="Genomic_DNA"/>
</dbReference>
<evidence type="ECO:0000313" key="2">
    <source>
        <dbReference type="Proteomes" id="UP000249828"/>
    </source>
</evidence>
<proteinExistence type="predicted"/>
<accession>A0A2W4B1X8</accession>
<evidence type="ECO:0000313" key="1">
    <source>
        <dbReference type="EMBL" id="PZL69765.1"/>
    </source>
</evidence>
<dbReference type="Proteomes" id="UP000249828">
    <property type="component" value="Unassembled WGS sequence"/>
</dbReference>
<name>A0A2W4B1X8_9ENTE</name>
<dbReference type="AlphaFoldDB" id="A0A2W4B1X8"/>
<reference evidence="1 2" key="1">
    <citation type="submission" date="2017-11" db="EMBL/GenBank/DDBJ databases">
        <title>Draft genome sequence of Enterococcus plantarum TRW2 strain isolated from lettuce.</title>
        <authorList>
            <person name="Kim E.B."/>
            <person name="Marco M.L."/>
            <person name="Williams T.R."/>
            <person name="You I.H."/>
        </authorList>
    </citation>
    <scope>NUCLEOTIDE SEQUENCE [LARGE SCALE GENOMIC DNA]</scope>
    <source>
        <strain evidence="1 2">TRW2</strain>
    </source>
</reference>
<protein>
    <submittedName>
        <fullName evidence="1">Uncharacterized protein</fullName>
    </submittedName>
</protein>
<keyword evidence="2" id="KW-1185">Reference proteome</keyword>
<comment type="caution">
    <text evidence="1">The sequence shown here is derived from an EMBL/GenBank/DDBJ whole genome shotgun (WGS) entry which is preliminary data.</text>
</comment>